<dbReference type="InterPro" id="IPR009081">
    <property type="entry name" value="PP-bd_ACP"/>
</dbReference>
<dbReference type="InterPro" id="IPR036736">
    <property type="entry name" value="ACP-like_sf"/>
</dbReference>
<keyword evidence="5" id="KW-1185">Reference proteome</keyword>
<evidence type="ECO:0000313" key="4">
    <source>
        <dbReference type="EMBL" id="KAF2836625.1"/>
    </source>
</evidence>
<dbReference type="PANTHER" id="PTHR43439">
    <property type="entry name" value="PHENYLACETATE-COENZYME A LIGASE"/>
    <property type="match status" value="1"/>
</dbReference>
<gene>
    <name evidence="4" type="ORF">M501DRAFT_1033706</name>
</gene>
<dbReference type="SUPFAM" id="SSF47336">
    <property type="entry name" value="ACP-like"/>
    <property type="match status" value="1"/>
</dbReference>
<evidence type="ECO:0000256" key="2">
    <source>
        <dbReference type="ARBA" id="ARBA00022553"/>
    </source>
</evidence>
<protein>
    <submittedName>
        <fullName evidence="4">Acetyl-CoA synthetase-like protein</fullName>
    </submittedName>
</protein>
<evidence type="ECO:0000259" key="3">
    <source>
        <dbReference type="PROSITE" id="PS50075"/>
    </source>
</evidence>
<dbReference type="InterPro" id="IPR042099">
    <property type="entry name" value="ANL_N_sf"/>
</dbReference>
<dbReference type="Pfam" id="PF23562">
    <property type="entry name" value="AMP-binding_C_3"/>
    <property type="match status" value="1"/>
</dbReference>
<sequence>MTVPHLEDFIRPSILLTETDRDETVRSIIDLIQFNATKNPHHCFCLQAEEKTEDGSLYAKESSWNVRQITFKDLYLSLKACVSWLKASGIGNSKASSSKNQSPVAVYIESDVSLFIYVVALTALNCSVVLLSARLSSESISHLLRETDTRHLLVSKRTHHVVKSSALNDINVTVVVGYSHFMSDLNRDAEEDTDAFWRGGRDFDENDNKVLILHSSGTTGLPKPIRQGHRYLLGYAACHDFPVDAPPIWPNLSTLPLYHGFGMLAPCLSLSVGMPCCFPPATIIPGAQSTLKLLSLFEAQSLMSVPSIMEDILNIESKERGEALSILAKLKFVAIGGGPLPHSVGEELSHASVNVLAHYGVTEIGALAPIFVPGPDYDWRYIRLRNDLNLQLRPVEPLPLASSVERFKLVGLPFGWGKEYEIQDEIERRPSQPNKNIDIKVMGRRDDIIVLQTGEKISPKLIEDALVLDPFVKSAICLGDGCFELLILIEPSSSVTFDDDSLRKHVWGLLTRINPALDSHARISCKEAIIIKSHRKIIPRSDKGSVMRREVHKLFETDIKNAQRKVETTSYEEGLFGNPSEINEAVKRAVCSILSDKLQIDELSSEEDLFERGMDSLQATRLARALSSIFSSLSPTSKAHITKEFVYQNSSVNKLVSAYKDLARARKDINREPKSRRTRINALATEYMDSIHRDEVNILLTGSSGNLGVQLLSRLVKSQRIDRVYCLCRGGDRAVEEYQELLQTSIKTADVLIDPSGWDKIEIIGVNMQAPRLGLTSEQYTKIINSITHIVHLAWPMDFNRKLESYKPQLDALQMLIKLSCDINQSRPNTKPLLLFASSIAVTRYYHELTGRHVVLERSLKDPTVSASFGYAEAKWICEHMLERAWKTLRQSFDPVVMRIGQLSGPESCRGVWKTAEHVPALLKASQRISAFPALDGDFSWLPVDRAASSIFEVLLHKATPKTLYYHLENPIRQSFADLGTIVVKELNLKDGKIPFEIWLTRVTEVMGDASLIEFFRKDFRSLANGEIKLDTGRTRGVSRSLRSANGLGKDLITEYIQRWREMGFLS</sequence>
<dbReference type="SUPFAM" id="SSF56801">
    <property type="entry name" value="Acetyl-CoA synthetase-like"/>
    <property type="match status" value="1"/>
</dbReference>
<accession>A0A9P4VNU8</accession>
<dbReference type="OrthoDB" id="429813at2759"/>
<dbReference type="AlphaFoldDB" id="A0A9P4VNU8"/>
<dbReference type="InterPro" id="IPR013120">
    <property type="entry name" value="FAR_NAD-bd"/>
</dbReference>
<dbReference type="InterPro" id="IPR036291">
    <property type="entry name" value="NAD(P)-bd_dom_sf"/>
</dbReference>
<name>A0A9P4VNU8_9PEZI</name>
<organism evidence="4 5">
    <name type="scientific">Patellaria atrata CBS 101060</name>
    <dbReference type="NCBI Taxonomy" id="1346257"/>
    <lineage>
        <taxon>Eukaryota</taxon>
        <taxon>Fungi</taxon>
        <taxon>Dikarya</taxon>
        <taxon>Ascomycota</taxon>
        <taxon>Pezizomycotina</taxon>
        <taxon>Dothideomycetes</taxon>
        <taxon>Dothideomycetes incertae sedis</taxon>
        <taxon>Patellariales</taxon>
        <taxon>Patellariaceae</taxon>
        <taxon>Patellaria</taxon>
    </lineage>
</organism>
<dbReference type="PROSITE" id="PS50075">
    <property type="entry name" value="CARRIER"/>
    <property type="match status" value="1"/>
</dbReference>
<dbReference type="Proteomes" id="UP000799429">
    <property type="component" value="Unassembled WGS sequence"/>
</dbReference>
<dbReference type="EMBL" id="MU006103">
    <property type="protein sequence ID" value="KAF2836625.1"/>
    <property type="molecule type" value="Genomic_DNA"/>
</dbReference>
<feature type="domain" description="Carrier" evidence="3">
    <location>
        <begin position="581"/>
        <end position="663"/>
    </location>
</feature>
<evidence type="ECO:0000313" key="5">
    <source>
        <dbReference type="Proteomes" id="UP000799429"/>
    </source>
</evidence>
<dbReference type="InterPro" id="IPR000873">
    <property type="entry name" value="AMP-dep_synth/lig_dom"/>
</dbReference>
<dbReference type="Gene3D" id="3.40.50.12780">
    <property type="entry name" value="N-terminal domain of ligase-like"/>
    <property type="match status" value="1"/>
</dbReference>
<comment type="caution">
    <text evidence="4">The sequence shown here is derived from an EMBL/GenBank/DDBJ whole genome shotgun (WGS) entry which is preliminary data.</text>
</comment>
<evidence type="ECO:0000256" key="1">
    <source>
        <dbReference type="ARBA" id="ARBA00022450"/>
    </source>
</evidence>
<dbReference type="InterPro" id="IPR051414">
    <property type="entry name" value="Adenylate-forming_Reductase"/>
</dbReference>
<keyword evidence="1" id="KW-0596">Phosphopantetheine</keyword>
<reference evidence="4" key="1">
    <citation type="journal article" date="2020" name="Stud. Mycol.">
        <title>101 Dothideomycetes genomes: a test case for predicting lifestyles and emergence of pathogens.</title>
        <authorList>
            <person name="Haridas S."/>
            <person name="Albert R."/>
            <person name="Binder M."/>
            <person name="Bloem J."/>
            <person name="Labutti K."/>
            <person name="Salamov A."/>
            <person name="Andreopoulos B."/>
            <person name="Baker S."/>
            <person name="Barry K."/>
            <person name="Bills G."/>
            <person name="Bluhm B."/>
            <person name="Cannon C."/>
            <person name="Castanera R."/>
            <person name="Culley D."/>
            <person name="Daum C."/>
            <person name="Ezra D."/>
            <person name="Gonzalez J."/>
            <person name="Henrissat B."/>
            <person name="Kuo A."/>
            <person name="Liang C."/>
            <person name="Lipzen A."/>
            <person name="Lutzoni F."/>
            <person name="Magnuson J."/>
            <person name="Mondo S."/>
            <person name="Nolan M."/>
            <person name="Ohm R."/>
            <person name="Pangilinan J."/>
            <person name="Park H.-J."/>
            <person name="Ramirez L."/>
            <person name="Alfaro M."/>
            <person name="Sun H."/>
            <person name="Tritt A."/>
            <person name="Yoshinaga Y."/>
            <person name="Zwiers L.-H."/>
            <person name="Turgeon B."/>
            <person name="Goodwin S."/>
            <person name="Spatafora J."/>
            <person name="Crous P."/>
            <person name="Grigoriev I."/>
        </authorList>
    </citation>
    <scope>NUCLEOTIDE SEQUENCE</scope>
    <source>
        <strain evidence="4">CBS 101060</strain>
    </source>
</reference>
<dbReference type="Gene3D" id="1.10.1200.10">
    <property type="entry name" value="ACP-like"/>
    <property type="match status" value="1"/>
</dbReference>
<dbReference type="Pfam" id="PF07993">
    <property type="entry name" value="NAD_binding_4"/>
    <property type="match status" value="1"/>
</dbReference>
<dbReference type="SUPFAM" id="SSF51735">
    <property type="entry name" value="NAD(P)-binding Rossmann-fold domains"/>
    <property type="match status" value="1"/>
</dbReference>
<keyword evidence="2" id="KW-0597">Phosphoprotein</keyword>
<proteinExistence type="predicted"/>
<dbReference type="PANTHER" id="PTHR43439:SF2">
    <property type="entry name" value="ENZYME, PUTATIVE (JCVI)-RELATED"/>
    <property type="match status" value="1"/>
</dbReference>
<dbReference type="Pfam" id="PF00550">
    <property type="entry name" value="PP-binding"/>
    <property type="match status" value="1"/>
</dbReference>
<dbReference type="Gene3D" id="3.40.50.720">
    <property type="entry name" value="NAD(P)-binding Rossmann-like Domain"/>
    <property type="match status" value="1"/>
</dbReference>
<dbReference type="InterPro" id="IPR020845">
    <property type="entry name" value="AMP-binding_CS"/>
</dbReference>
<dbReference type="PROSITE" id="PS00455">
    <property type="entry name" value="AMP_BINDING"/>
    <property type="match status" value="1"/>
</dbReference>
<dbReference type="Pfam" id="PF00501">
    <property type="entry name" value="AMP-binding"/>
    <property type="match status" value="1"/>
</dbReference>